<dbReference type="SMART" id="SM00327">
    <property type="entry name" value="VWA"/>
    <property type="match status" value="1"/>
</dbReference>
<reference evidence="2" key="1">
    <citation type="journal article" date="2008" name="Nature">
        <title>The amphioxus genome and the evolution of the chordate karyotype.</title>
        <authorList>
            <consortium name="US DOE Joint Genome Institute (JGI-PGF)"/>
            <person name="Putnam N.H."/>
            <person name="Butts T."/>
            <person name="Ferrier D.E.K."/>
            <person name="Furlong R.F."/>
            <person name="Hellsten U."/>
            <person name="Kawashima T."/>
            <person name="Robinson-Rechavi M."/>
            <person name="Shoguchi E."/>
            <person name="Terry A."/>
            <person name="Yu J.-K."/>
            <person name="Benito-Gutierrez E.L."/>
            <person name="Dubchak I."/>
            <person name="Garcia-Fernandez J."/>
            <person name="Gibson-Brown J.J."/>
            <person name="Grigoriev I.V."/>
            <person name="Horton A.C."/>
            <person name="de Jong P.J."/>
            <person name="Jurka J."/>
            <person name="Kapitonov V.V."/>
            <person name="Kohara Y."/>
            <person name="Kuroki Y."/>
            <person name="Lindquist E."/>
            <person name="Lucas S."/>
            <person name="Osoegawa K."/>
            <person name="Pennacchio L.A."/>
            <person name="Salamov A.A."/>
            <person name="Satou Y."/>
            <person name="Sauka-Spengler T."/>
            <person name="Schmutz J."/>
            <person name="Shin-I T."/>
            <person name="Toyoda A."/>
            <person name="Bronner-Fraser M."/>
            <person name="Fujiyama A."/>
            <person name="Holland L.Z."/>
            <person name="Holland P.W.H."/>
            <person name="Satoh N."/>
            <person name="Rokhsar D.S."/>
        </authorList>
    </citation>
    <scope>NUCLEOTIDE SEQUENCE [LARGE SCALE GENOMIC DNA]</scope>
    <source>
        <strain evidence="2">S238N-H82</strain>
        <tissue evidence="2">Testes</tissue>
    </source>
</reference>
<organism>
    <name type="scientific">Branchiostoma floridae</name>
    <name type="common">Florida lancelet</name>
    <name type="synonym">Amphioxus</name>
    <dbReference type="NCBI Taxonomy" id="7739"/>
    <lineage>
        <taxon>Eukaryota</taxon>
        <taxon>Metazoa</taxon>
        <taxon>Chordata</taxon>
        <taxon>Cephalochordata</taxon>
        <taxon>Leptocardii</taxon>
        <taxon>Amphioxiformes</taxon>
        <taxon>Branchiostomatidae</taxon>
        <taxon>Branchiostoma</taxon>
    </lineage>
</organism>
<feature type="non-terminal residue" evidence="2">
    <location>
        <position position="151"/>
    </location>
</feature>
<dbReference type="InterPro" id="IPR002035">
    <property type="entry name" value="VWF_A"/>
</dbReference>
<accession>C3ZCZ4</accession>
<dbReference type="PANTHER" id="PTHR24020">
    <property type="entry name" value="COLLAGEN ALPHA"/>
    <property type="match status" value="1"/>
</dbReference>
<dbReference type="InParanoid" id="C3ZCZ4"/>
<dbReference type="STRING" id="7739.C3ZCZ4"/>
<proteinExistence type="predicted"/>
<evidence type="ECO:0000313" key="2">
    <source>
        <dbReference type="EMBL" id="EEN49647.1"/>
    </source>
</evidence>
<dbReference type="Gene3D" id="3.40.50.410">
    <property type="entry name" value="von Willebrand factor, type A domain"/>
    <property type="match status" value="1"/>
</dbReference>
<protein>
    <recommendedName>
        <fullName evidence="1">VWFA domain-containing protein</fullName>
    </recommendedName>
</protein>
<dbReference type="EMBL" id="GG666610">
    <property type="protein sequence ID" value="EEN49647.1"/>
    <property type="molecule type" value="Genomic_DNA"/>
</dbReference>
<dbReference type="eggNOG" id="KOG3544">
    <property type="taxonomic scope" value="Eukaryota"/>
</dbReference>
<dbReference type="PANTHER" id="PTHR24020:SF87">
    <property type="entry name" value="COLLAGEN ALPHA-1(VI) CHAIN-LIKE"/>
    <property type="match status" value="1"/>
</dbReference>
<feature type="domain" description="VWFA" evidence="1">
    <location>
        <begin position="1"/>
        <end position="151"/>
    </location>
</feature>
<dbReference type="AlphaFoldDB" id="C3ZCZ4"/>
<evidence type="ECO:0000259" key="1">
    <source>
        <dbReference type="PROSITE" id="PS50234"/>
    </source>
</evidence>
<dbReference type="Pfam" id="PF00092">
    <property type="entry name" value="VWA"/>
    <property type="match status" value="1"/>
</dbReference>
<dbReference type="InterPro" id="IPR036465">
    <property type="entry name" value="vWFA_dom_sf"/>
</dbReference>
<name>C3ZCZ4_BRAFL</name>
<gene>
    <name evidence="2" type="ORF">BRAFLDRAFT_141928</name>
</gene>
<dbReference type="InterPro" id="IPR050525">
    <property type="entry name" value="ECM_Assembly_Org"/>
</dbReference>
<dbReference type="SUPFAM" id="SSF53300">
    <property type="entry name" value="vWA-like"/>
    <property type="match status" value="1"/>
</dbReference>
<feature type="non-terminal residue" evidence="2">
    <location>
        <position position="1"/>
    </location>
</feature>
<sequence>DIVYVVEGSDAMGDTNFARVKEWIKKAASDSLVSPQKQRVSVVQFSDSPRQEIQFGQYKDIDSLSSAIDALAFVGGGSKVGAAISSIMDTTFSVRNGARTNAPRVAVFILASSSEDAISSAARSAQTAGILMYAFSVGNFTNKTQLEDIAS</sequence>
<dbReference type="PROSITE" id="PS50234">
    <property type="entry name" value="VWFA"/>
    <property type="match status" value="1"/>
</dbReference>